<keyword evidence="2" id="KW-1185">Reference proteome</keyword>
<evidence type="ECO:0000313" key="1">
    <source>
        <dbReference type="EMBL" id="EFO88873.1"/>
    </source>
</evidence>
<dbReference type="OrthoDB" id="5875380at2759"/>
<sequence>MLHDVDAAIDLQRIKENKKAFKRKRRYNNVVAESVAEKTGTDEAAWKDAKFEQRLLTRDFREQKRNVVTGLHRAGVDAFMTAFAVVYQQRRTLMTENSVDLQYLNRIPLSAKDQPLHLRRRQIVPIAKKEENEEDAHLEAMKEINKQREHVKKNALNT</sequence>
<accession>E3M195</accession>
<evidence type="ECO:0000313" key="2">
    <source>
        <dbReference type="Proteomes" id="UP000008281"/>
    </source>
</evidence>
<dbReference type="AlphaFoldDB" id="E3M195"/>
<dbReference type="InParanoid" id="E3M195"/>
<proteinExistence type="predicted"/>
<gene>
    <name evidence="1" type="ORF">CRE_06713</name>
</gene>
<dbReference type="EMBL" id="DS268421">
    <property type="protein sequence ID" value="EFO88873.1"/>
    <property type="molecule type" value="Genomic_DNA"/>
</dbReference>
<dbReference type="eggNOG" id="KOG1990">
    <property type="taxonomic scope" value="Eukaryota"/>
</dbReference>
<dbReference type="HOGENOM" id="CLU_1670973_0_0_1"/>
<name>E3M195_CAERE</name>
<dbReference type="STRING" id="31234.E3M195"/>
<dbReference type="Proteomes" id="UP000008281">
    <property type="component" value="Unassembled WGS sequence"/>
</dbReference>
<organism evidence="2">
    <name type="scientific">Caenorhabditis remanei</name>
    <name type="common">Caenorhabditis vulgaris</name>
    <dbReference type="NCBI Taxonomy" id="31234"/>
    <lineage>
        <taxon>Eukaryota</taxon>
        <taxon>Metazoa</taxon>
        <taxon>Ecdysozoa</taxon>
        <taxon>Nematoda</taxon>
        <taxon>Chromadorea</taxon>
        <taxon>Rhabditida</taxon>
        <taxon>Rhabditina</taxon>
        <taxon>Rhabditomorpha</taxon>
        <taxon>Rhabditoidea</taxon>
        <taxon>Rhabditidae</taxon>
        <taxon>Peloderinae</taxon>
        <taxon>Caenorhabditis</taxon>
    </lineage>
</organism>
<protein>
    <submittedName>
        <fullName evidence="1">Uncharacterized protein</fullName>
    </submittedName>
</protein>
<reference evidence="1" key="1">
    <citation type="submission" date="2007-07" db="EMBL/GenBank/DDBJ databases">
        <title>PCAP assembly of the Caenorhabditis remanei genome.</title>
        <authorList>
            <consortium name="The Caenorhabditis remanei Sequencing Consortium"/>
            <person name="Wilson R.K."/>
        </authorList>
    </citation>
    <scope>NUCLEOTIDE SEQUENCE [LARGE SCALE GENOMIC DNA]</scope>
    <source>
        <strain evidence="1">PB4641</strain>
    </source>
</reference>